<dbReference type="Pfam" id="PF01434">
    <property type="entry name" value="Peptidase_M41"/>
    <property type="match status" value="1"/>
</dbReference>
<dbReference type="Pfam" id="PF17862">
    <property type="entry name" value="AAA_lid_3"/>
    <property type="match status" value="1"/>
</dbReference>
<organism evidence="19 20">
    <name type="scientific">Trypanosoma rangeli</name>
    <dbReference type="NCBI Taxonomy" id="5698"/>
    <lineage>
        <taxon>Eukaryota</taxon>
        <taxon>Discoba</taxon>
        <taxon>Euglenozoa</taxon>
        <taxon>Kinetoplastea</taxon>
        <taxon>Metakinetoplastina</taxon>
        <taxon>Trypanosomatida</taxon>
        <taxon>Trypanosomatidae</taxon>
        <taxon>Trypanosoma</taxon>
        <taxon>Herpetosoma</taxon>
    </lineage>
</organism>
<comment type="subcellular location">
    <subcellularLocation>
        <location evidence="3">Membrane</location>
    </subcellularLocation>
    <subcellularLocation>
        <location evidence="2">Mitochondrion</location>
    </subcellularLocation>
</comment>
<dbReference type="PANTHER" id="PTHR43655">
    <property type="entry name" value="ATP-DEPENDENT PROTEASE"/>
    <property type="match status" value="1"/>
</dbReference>
<evidence type="ECO:0000313" key="20">
    <source>
        <dbReference type="Proteomes" id="UP000283634"/>
    </source>
</evidence>
<feature type="transmembrane region" description="Helical" evidence="17">
    <location>
        <begin position="262"/>
        <end position="284"/>
    </location>
</feature>
<feature type="compositionally biased region" description="Low complexity" evidence="16">
    <location>
        <begin position="555"/>
        <end position="564"/>
    </location>
</feature>
<dbReference type="InterPro" id="IPR003959">
    <property type="entry name" value="ATPase_AAA_core"/>
</dbReference>
<keyword evidence="12" id="KW-0067">ATP-binding</keyword>
<evidence type="ECO:0000256" key="2">
    <source>
        <dbReference type="ARBA" id="ARBA00004173"/>
    </source>
</evidence>
<evidence type="ECO:0000256" key="6">
    <source>
        <dbReference type="ARBA" id="ARBA00022670"/>
    </source>
</evidence>
<name>A0A422NQX8_TRYRA</name>
<gene>
    <name evidence="19" type="ORF">TraAM80_03123</name>
</gene>
<keyword evidence="8" id="KW-0479">Metal-binding</keyword>
<comment type="caution">
    <text evidence="19">The sequence shown here is derived from an EMBL/GenBank/DDBJ whole genome shotgun (WGS) entry which is preliminary data.</text>
</comment>
<dbReference type="InterPro" id="IPR037219">
    <property type="entry name" value="Peptidase_M41-like"/>
</dbReference>
<evidence type="ECO:0000256" key="3">
    <source>
        <dbReference type="ARBA" id="ARBA00004370"/>
    </source>
</evidence>
<dbReference type="Gene3D" id="1.10.8.60">
    <property type="match status" value="1"/>
</dbReference>
<dbReference type="GO" id="GO:0005745">
    <property type="term" value="C:m-AAA complex"/>
    <property type="evidence" value="ECO:0007669"/>
    <property type="project" value="TreeGrafter"/>
</dbReference>
<sequence length="899" mass="97954">MLPRRLSVYHGLGMRQRLCGCQQGAWRPCAALPASMAVSMRDFAGSALLHPDRRERRRISRFLVSHKGVQWMLSLLPSCGDIRRGWRSLRGTRGGVAVTAPHVLRSAQPGSGGGPKGGDGKNNSEEESDGSAIPADGDGNEDSLVERSVLFVLVMFLLSYLLYRLAQPSGKRTGWASLMKHADVVESIHLYQNYAQVYMKEAKVFLGLVDDQHTQQKLERLREACIAAKVKKQQTQKEPKEAATPTEFAVAIQGTPLAEQALVGLGVFAWVIPFVFFPVFVMILSNSIGKSLAATMEAGKRSQKVKDMVFSVERTSNTRFHDIAGMKEAKKEVTEVVDFLRQPERYTALGAKIPTGALLLGPPGTGKTLLAKAVAGESGVGFIPVCGSDFVELYVGMGALRVRQLFETAKKQRCVVYIDEIDAIGLKRSGTGHGEKQEQEHTLNELLTQLDGFGSGKRGDVMILASSNVAQEMLDPALIRPGRFDRIIHVDMPVISERIDIFKVHLSALKLRQETEETAAGSDTAAIAPETTTTTAAAAGSEEQPAERHVPQEEGSAAVGHAAGTAGGGRDASKATTASSTAKESALIVSTLQDELDEEKQRLEEEERAFGHASFDFRSLLAKKSEAERALISVYAERLCGLCPGFVGADIANVCNEGAILAAREGCKYVDITHLERSIDRVLAGIEHRSRVLTPFERNVVAHHEAGHAVAGWFLHRADPLMKVSIVPRGGSALGYAQYLPNENRMRTATEIRDSISVTLGGRVAEKIFFNHLSTGASDDLRKVASMAYQYVSSFAQQPVYPAPGTEGTRYVKPFGPKVSNELDVEAKKFVDEVYDSTYQLLFSKKAEMEILAKHLLEKEVLTYDDVVGYLGVRRPRLSDRKKRSGEGFCRAGLGLGGM</sequence>
<dbReference type="VEuPathDB" id="TriTrypDB:TRSC58_02486"/>
<evidence type="ECO:0000256" key="5">
    <source>
        <dbReference type="ARBA" id="ARBA00010550"/>
    </source>
</evidence>
<dbReference type="GO" id="GO:0004222">
    <property type="term" value="F:metalloendopeptidase activity"/>
    <property type="evidence" value="ECO:0007669"/>
    <property type="project" value="InterPro"/>
</dbReference>
<accession>A0A422NQX8</accession>
<dbReference type="GO" id="GO:0016887">
    <property type="term" value="F:ATP hydrolysis activity"/>
    <property type="evidence" value="ECO:0007669"/>
    <property type="project" value="InterPro"/>
</dbReference>
<keyword evidence="14" id="KW-0482">Metalloprotease</keyword>
<dbReference type="InterPro" id="IPR003593">
    <property type="entry name" value="AAA+_ATPase"/>
</dbReference>
<evidence type="ECO:0000256" key="8">
    <source>
        <dbReference type="ARBA" id="ARBA00022723"/>
    </source>
</evidence>
<evidence type="ECO:0000256" key="9">
    <source>
        <dbReference type="ARBA" id="ARBA00022741"/>
    </source>
</evidence>
<evidence type="ECO:0000256" key="11">
    <source>
        <dbReference type="ARBA" id="ARBA00022833"/>
    </source>
</evidence>
<dbReference type="EMBL" id="MKGL01000077">
    <property type="protein sequence ID" value="RNF07865.1"/>
    <property type="molecule type" value="Genomic_DNA"/>
</dbReference>
<evidence type="ECO:0000259" key="18">
    <source>
        <dbReference type="SMART" id="SM00382"/>
    </source>
</evidence>
<dbReference type="OMA" id="WVVPFIF"/>
<evidence type="ECO:0000256" key="4">
    <source>
        <dbReference type="ARBA" id="ARBA00010044"/>
    </source>
</evidence>
<dbReference type="Gene3D" id="3.40.50.300">
    <property type="entry name" value="P-loop containing nucleotide triphosphate hydrolases"/>
    <property type="match status" value="1"/>
</dbReference>
<dbReference type="Gene3D" id="1.20.58.760">
    <property type="entry name" value="Peptidase M41"/>
    <property type="match status" value="1"/>
</dbReference>
<feature type="region of interest" description="Disordered" evidence="16">
    <location>
        <begin position="100"/>
        <end position="140"/>
    </location>
</feature>
<evidence type="ECO:0000256" key="15">
    <source>
        <dbReference type="ARBA" id="ARBA00023136"/>
    </source>
</evidence>
<evidence type="ECO:0000313" key="19">
    <source>
        <dbReference type="EMBL" id="RNF07865.1"/>
    </source>
</evidence>
<dbReference type="GO" id="GO:0005524">
    <property type="term" value="F:ATP binding"/>
    <property type="evidence" value="ECO:0007669"/>
    <property type="project" value="UniProtKB-KW"/>
</dbReference>
<keyword evidence="11" id="KW-0862">Zinc</keyword>
<keyword evidence="9" id="KW-0547">Nucleotide-binding</keyword>
<feature type="domain" description="AAA+ ATPase" evidence="18">
    <location>
        <begin position="353"/>
        <end position="493"/>
    </location>
</feature>
<feature type="region of interest" description="Disordered" evidence="16">
    <location>
        <begin position="534"/>
        <end position="579"/>
    </location>
</feature>
<keyword evidence="13 17" id="KW-1133">Transmembrane helix</keyword>
<dbReference type="InterPro" id="IPR000642">
    <property type="entry name" value="Peptidase_M41"/>
</dbReference>
<reference evidence="19 20" key="1">
    <citation type="journal article" date="2018" name="BMC Genomics">
        <title>Genomic comparison of Trypanosoma conorhini and Trypanosoma rangeli to Trypanosoma cruzi strains of high and low virulence.</title>
        <authorList>
            <person name="Bradwell K.R."/>
            <person name="Koparde V.N."/>
            <person name="Matveyev A.V."/>
            <person name="Serrano M.G."/>
            <person name="Alves J.M."/>
            <person name="Parikh H."/>
            <person name="Huang B."/>
            <person name="Lee V."/>
            <person name="Espinosa-Alvarez O."/>
            <person name="Ortiz P.A."/>
            <person name="Costa-Martins A.G."/>
            <person name="Teixeira M.M."/>
            <person name="Buck G.A."/>
        </authorList>
    </citation>
    <scope>NUCLEOTIDE SEQUENCE [LARGE SCALE GENOMIC DNA]</scope>
    <source>
        <strain evidence="19 20">AM80</strain>
    </source>
</reference>
<keyword evidence="20" id="KW-1185">Reference proteome</keyword>
<evidence type="ECO:0000256" key="14">
    <source>
        <dbReference type="ARBA" id="ARBA00023049"/>
    </source>
</evidence>
<comment type="similarity">
    <text evidence="5">In the N-terminal section; belongs to the AAA ATPase family.</text>
</comment>
<keyword evidence="15 17" id="KW-0472">Membrane</keyword>
<keyword evidence="7 17" id="KW-0812">Transmembrane</keyword>
<evidence type="ECO:0000256" key="1">
    <source>
        <dbReference type="ARBA" id="ARBA00001947"/>
    </source>
</evidence>
<dbReference type="PANTHER" id="PTHR43655:SF2">
    <property type="entry name" value="AFG3 LIKE MATRIX AAA PEPTIDASE SUBUNIT 2, ISOFORM A"/>
    <property type="match status" value="1"/>
</dbReference>
<comment type="cofactor">
    <cofactor evidence="1">
        <name>Zn(2+)</name>
        <dbReference type="ChEBI" id="CHEBI:29105"/>
    </cofactor>
</comment>
<dbReference type="FunFam" id="1.20.58.760:FF:000003">
    <property type="entry name" value="AFG3-like AAA ATPase 2"/>
    <property type="match status" value="1"/>
</dbReference>
<dbReference type="InterPro" id="IPR041569">
    <property type="entry name" value="AAA_lid_3"/>
</dbReference>
<dbReference type="RefSeq" id="XP_029240073.1">
    <property type="nucleotide sequence ID" value="XM_029380102.1"/>
</dbReference>
<feature type="transmembrane region" description="Helical" evidence="17">
    <location>
        <begin position="148"/>
        <end position="166"/>
    </location>
</feature>
<evidence type="ECO:0000256" key="17">
    <source>
        <dbReference type="SAM" id="Phobius"/>
    </source>
</evidence>
<keyword evidence="10 19" id="KW-0378">Hydrolase</keyword>
<dbReference type="GeneID" id="40327056"/>
<dbReference type="Proteomes" id="UP000283634">
    <property type="component" value="Unassembled WGS sequence"/>
</dbReference>
<dbReference type="GO" id="GO:0004176">
    <property type="term" value="F:ATP-dependent peptidase activity"/>
    <property type="evidence" value="ECO:0007669"/>
    <property type="project" value="InterPro"/>
</dbReference>
<evidence type="ECO:0000256" key="16">
    <source>
        <dbReference type="SAM" id="MobiDB-lite"/>
    </source>
</evidence>
<dbReference type="SUPFAM" id="SSF140990">
    <property type="entry name" value="FtsH protease domain-like"/>
    <property type="match status" value="1"/>
</dbReference>
<comment type="similarity">
    <text evidence="4">In the C-terminal section; belongs to the peptidase M41 family.</text>
</comment>
<dbReference type="Pfam" id="PF00004">
    <property type="entry name" value="AAA"/>
    <property type="match status" value="1"/>
</dbReference>
<dbReference type="InterPro" id="IPR050928">
    <property type="entry name" value="ATP-dep_Zn_Metalloprotease"/>
</dbReference>
<dbReference type="AlphaFoldDB" id="A0A422NQX8"/>
<dbReference type="SUPFAM" id="SSF52540">
    <property type="entry name" value="P-loop containing nucleoside triphosphate hydrolases"/>
    <property type="match status" value="1"/>
</dbReference>
<dbReference type="InterPro" id="IPR027417">
    <property type="entry name" value="P-loop_NTPase"/>
</dbReference>
<evidence type="ECO:0000256" key="7">
    <source>
        <dbReference type="ARBA" id="ARBA00022692"/>
    </source>
</evidence>
<evidence type="ECO:0000256" key="10">
    <source>
        <dbReference type="ARBA" id="ARBA00022801"/>
    </source>
</evidence>
<dbReference type="EC" id="3.4.24.-" evidence="19"/>
<dbReference type="GO" id="GO:0046872">
    <property type="term" value="F:metal ion binding"/>
    <property type="evidence" value="ECO:0007669"/>
    <property type="project" value="UniProtKB-KW"/>
</dbReference>
<dbReference type="GO" id="GO:0034982">
    <property type="term" value="P:mitochondrial protein processing"/>
    <property type="evidence" value="ECO:0007669"/>
    <property type="project" value="TreeGrafter"/>
</dbReference>
<evidence type="ECO:0000256" key="12">
    <source>
        <dbReference type="ARBA" id="ARBA00022840"/>
    </source>
</evidence>
<dbReference type="FunFam" id="3.40.50.300:FF:000982">
    <property type="entry name" value="Inactive ATP-dependent zinc metalloprotease FTSHI 2 like"/>
    <property type="match status" value="1"/>
</dbReference>
<protein>
    <submittedName>
        <fullName evidence="19">Putative ATP-dependent zinc metallopeptidase</fullName>
        <ecNumber evidence="19">3.4.24.-</ecNumber>
    </submittedName>
</protein>
<dbReference type="OrthoDB" id="1413014at2759"/>
<evidence type="ECO:0000256" key="13">
    <source>
        <dbReference type="ARBA" id="ARBA00022989"/>
    </source>
</evidence>
<keyword evidence="6" id="KW-0645">Protease</keyword>
<dbReference type="SMART" id="SM00382">
    <property type="entry name" value="AAA"/>
    <property type="match status" value="1"/>
</dbReference>
<proteinExistence type="inferred from homology"/>